<dbReference type="Pfam" id="PF26557">
    <property type="entry name" value="Cullin_AB"/>
    <property type="match status" value="1"/>
</dbReference>
<dbReference type="PROSITE" id="PS50069">
    <property type="entry name" value="CULLIN_2"/>
    <property type="match status" value="1"/>
</dbReference>
<dbReference type="InterPro" id="IPR001373">
    <property type="entry name" value="Cullin_N"/>
</dbReference>
<evidence type="ECO:0000256" key="1">
    <source>
        <dbReference type="ARBA" id="ARBA00006019"/>
    </source>
</evidence>
<dbReference type="Gene3D" id="1.10.10.10">
    <property type="entry name" value="Winged helix-like DNA-binding domain superfamily/Winged helix DNA-binding domain"/>
    <property type="match status" value="1"/>
</dbReference>
<dbReference type="Proteomes" id="UP001146793">
    <property type="component" value="Unassembled WGS sequence"/>
</dbReference>
<dbReference type="Gene3D" id="1.20.1310.10">
    <property type="entry name" value="Cullin Repeats"/>
    <property type="match status" value="4"/>
</dbReference>
<dbReference type="SUPFAM" id="SSF46785">
    <property type="entry name" value="Winged helix' DNA-binding domain"/>
    <property type="match status" value="1"/>
</dbReference>
<sequence>MFQKKNKNKKKEIQELNQLLEETSLKMEKSNYSNSWEVIEKAFRKIYKFKASVLSYEEIYRTSYDLVLGKQADILYDKINQYICDHAKNCSLHITDLQDERYLSETSNIWEKYLIQHQMIHDLFLYLDRTYSEKQKKKHVYGLSIIHWKKQVLENSKIKEKIVSLVSQLITKERNGEKIYSNSIKIIAKMFIAVSEKELTFYEKEYEDYLLNEMVSYYKKESQAVLENNSCASYLFYCQKRLLEENERILHYYDPTSKNRILTSCERELLSNHLDMIIGMETGCLQMIKQDKYEELKLLYTLLVRIPHGREKILKVYIDYFNLLGNEAIKESATNKKASLQLIDNLLKLRGRFEKILNQSFLNDQTIKIKFNKAFEIILNKNEKIPEYLVRYIDKSFRISFKGYHEVKKIMDKVIILLNLLYEKDVFKKFYESYLAKRLLLQKNNQINDLERNMITKIKQEYGAQYTSKMEGMFKDMGLSYEISNKFLQYLNEKGIRINNSNGKAINNNVKVGNDINRNADNKNEKGGKNSELILKNEYQKININIKILAQGHWPTFPTQPCLLNKYLTNYCNEFEVFYLGMHTGRVIVWQYNIGSAELQFNLQNKRYLLIVSTHQMLILESFNHRPEITLEELHQLTNISFLNLQKSLNALLCGKNKILIKNGKPNEILNKDILSINLKFKSKMRRIKIPSQLNPDLHRNREKTIQKVNHDRKLLIDATVVRIMKARKILNHSNLIIEITKQLNHLFNPKINLIKQRMEHLIQQEYLERTQEDRNLYKYVA</sequence>
<reference evidence="7" key="1">
    <citation type="submission" date="2022-08" db="EMBL/GenBank/DDBJ databases">
        <title>Novel sulphate-reducing endosymbionts in the free-living metamonad Anaeramoeba.</title>
        <authorList>
            <person name="Jerlstrom-Hultqvist J."/>
            <person name="Cepicka I."/>
            <person name="Gallot-Lavallee L."/>
            <person name="Salas-Leiva D."/>
            <person name="Curtis B.A."/>
            <person name="Zahonova K."/>
            <person name="Pipaliya S."/>
            <person name="Dacks J."/>
            <person name="Roger A.J."/>
        </authorList>
    </citation>
    <scope>NUCLEOTIDE SEQUENCE</scope>
    <source>
        <strain evidence="7">Busselton2</strain>
    </source>
</reference>
<evidence type="ECO:0000256" key="2">
    <source>
        <dbReference type="ARBA" id="ARBA00022499"/>
    </source>
</evidence>
<evidence type="ECO:0000256" key="3">
    <source>
        <dbReference type="ARBA" id="ARBA00022843"/>
    </source>
</evidence>
<dbReference type="FunFam" id="1.20.1310.10:FF:000002">
    <property type="entry name" value="cullin-3 isoform X1"/>
    <property type="match status" value="1"/>
</dbReference>
<accession>A0AAV7YB94</accession>
<dbReference type="InterPro" id="IPR016159">
    <property type="entry name" value="Cullin_repeat-like_dom_sf"/>
</dbReference>
<evidence type="ECO:0000259" key="6">
    <source>
        <dbReference type="PROSITE" id="PS50069"/>
    </source>
</evidence>
<dbReference type="GO" id="GO:0031461">
    <property type="term" value="C:cullin-RING ubiquitin ligase complex"/>
    <property type="evidence" value="ECO:0007669"/>
    <property type="project" value="InterPro"/>
</dbReference>
<evidence type="ECO:0000256" key="4">
    <source>
        <dbReference type="PROSITE-ProRule" id="PRU00330"/>
    </source>
</evidence>
<dbReference type="GO" id="GO:0006511">
    <property type="term" value="P:ubiquitin-dependent protein catabolic process"/>
    <property type="evidence" value="ECO:0007669"/>
    <property type="project" value="InterPro"/>
</dbReference>
<dbReference type="AlphaFoldDB" id="A0AAV7YB94"/>
<dbReference type="InterPro" id="IPR016158">
    <property type="entry name" value="Cullin_homology"/>
</dbReference>
<keyword evidence="3" id="KW-0832">Ubl conjugation</keyword>
<evidence type="ECO:0000256" key="5">
    <source>
        <dbReference type="RuleBase" id="RU003829"/>
    </source>
</evidence>
<dbReference type="Gene3D" id="3.30.230.130">
    <property type="entry name" value="Cullin, Chain C, Domain 2"/>
    <property type="match status" value="1"/>
</dbReference>
<evidence type="ECO:0000313" key="8">
    <source>
        <dbReference type="Proteomes" id="UP001146793"/>
    </source>
</evidence>
<dbReference type="InterPro" id="IPR016157">
    <property type="entry name" value="Cullin_CS"/>
</dbReference>
<proteinExistence type="inferred from homology"/>
<evidence type="ECO:0000313" key="7">
    <source>
        <dbReference type="EMBL" id="KAJ3424749.1"/>
    </source>
</evidence>
<dbReference type="SUPFAM" id="SSF74788">
    <property type="entry name" value="Cullin repeat-like"/>
    <property type="match status" value="1"/>
</dbReference>
<dbReference type="PROSITE" id="PS01256">
    <property type="entry name" value="CULLIN_1"/>
    <property type="match status" value="1"/>
</dbReference>
<comment type="similarity">
    <text evidence="1 4 5">Belongs to the cullin family.</text>
</comment>
<dbReference type="InterPro" id="IPR036388">
    <property type="entry name" value="WH-like_DNA-bd_sf"/>
</dbReference>
<dbReference type="InterPro" id="IPR045093">
    <property type="entry name" value="Cullin"/>
</dbReference>
<dbReference type="SMART" id="SM00182">
    <property type="entry name" value="CULLIN"/>
    <property type="match status" value="1"/>
</dbReference>
<name>A0AAV7YB94_9EUKA</name>
<feature type="domain" description="Cullin family profile" evidence="6">
    <location>
        <begin position="384"/>
        <end position="653"/>
    </location>
</feature>
<dbReference type="Pfam" id="PF10557">
    <property type="entry name" value="Cullin_Nedd8"/>
    <property type="match status" value="1"/>
</dbReference>
<dbReference type="FunFam" id="1.10.10.10:FF:000014">
    <property type="entry name" value="Cullin 1"/>
    <property type="match status" value="1"/>
</dbReference>
<dbReference type="InterPro" id="IPR036317">
    <property type="entry name" value="Cullin_homology_sf"/>
</dbReference>
<protein>
    <submittedName>
        <fullName evidence="7">Cullin-3a-related</fullName>
    </submittedName>
</protein>
<dbReference type="Pfam" id="PF00888">
    <property type="entry name" value="Cullin"/>
    <property type="match status" value="1"/>
</dbReference>
<dbReference type="SUPFAM" id="SSF75632">
    <property type="entry name" value="Cullin homology domain"/>
    <property type="match status" value="1"/>
</dbReference>
<dbReference type="EMBL" id="JANTQA010000070">
    <property type="protein sequence ID" value="KAJ3424749.1"/>
    <property type="molecule type" value="Genomic_DNA"/>
</dbReference>
<gene>
    <name evidence="7" type="ORF">M0812_27174</name>
</gene>
<dbReference type="GO" id="GO:0031625">
    <property type="term" value="F:ubiquitin protein ligase binding"/>
    <property type="evidence" value="ECO:0007669"/>
    <property type="project" value="InterPro"/>
</dbReference>
<dbReference type="InterPro" id="IPR059120">
    <property type="entry name" value="Cullin-like_AB"/>
</dbReference>
<dbReference type="InterPro" id="IPR019559">
    <property type="entry name" value="Cullin_neddylation_domain"/>
</dbReference>
<organism evidence="7 8">
    <name type="scientific">Anaeramoeba flamelloides</name>
    <dbReference type="NCBI Taxonomy" id="1746091"/>
    <lineage>
        <taxon>Eukaryota</taxon>
        <taxon>Metamonada</taxon>
        <taxon>Anaeramoebidae</taxon>
        <taxon>Anaeramoeba</taxon>
    </lineage>
</organism>
<comment type="caution">
    <text evidence="7">The sequence shown here is derived from an EMBL/GenBank/DDBJ whole genome shotgun (WGS) entry which is preliminary data.</text>
</comment>
<dbReference type="InterPro" id="IPR036390">
    <property type="entry name" value="WH_DNA-bd_sf"/>
</dbReference>
<keyword evidence="2" id="KW-1017">Isopeptide bond</keyword>
<dbReference type="PANTHER" id="PTHR11932">
    <property type="entry name" value="CULLIN"/>
    <property type="match status" value="1"/>
</dbReference>
<dbReference type="SMART" id="SM00884">
    <property type="entry name" value="Cullin_Nedd8"/>
    <property type="match status" value="1"/>
</dbReference>
<dbReference type="FunFam" id="1.20.1310.10:FF:000001">
    <property type="entry name" value="Cullin 3"/>
    <property type="match status" value="1"/>
</dbReference>